<evidence type="ECO:0000313" key="4">
    <source>
        <dbReference type="Proteomes" id="UP000473681"/>
    </source>
</evidence>
<keyword evidence="2" id="KW-0489">Methyltransferase</keyword>
<dbReference type="InterPro" id="IPR029063">
    <property type="entry name" value="SAM-dependent_MTases_sf"/>
</dbReference>
<proteinExistence type="predicted"/>
<evidence type="ECO:0000313" key="3">
    <source>
        <dbReference type="EMBL" id="NFN36471.1"/>
    </source>
</evidence>
<dbReference type="EMBL" id="SWOV01000041">
    <property type="protein sequence ID" value="NFF88863.1"/>
    <property type="molecule type" value="Genomic_DNA"/>
</dbReference>
<keyword evidence="2" id="KW-0808">Transferase</keyword>
<gene>
    <name evidence="2" type="ORF">FC774_13465</name>
    <name evidence="3" type="ORF">FDB51_15405</name>
</gene>
<evidence type="ECO:0000313" key="5">
    <source>
        <dbReference type="Proteomes" id="UP000476820"/>
    </source>
</evidence>
<organism evidence="2 5">
    <name type="scientific">Clostridium botulinum</name>
    <dbReference type="NCBI Taxonomy" id="1491"/>
    <lineage>
        <taxon>Bacteria</taxon>
        <taxon>Bacillati</taxon>
        <taxon>Bacillota</taxon>
        <taxon>Clostridia</taxon>
        <taxon>Eubacteriales</taxon>
        <taxon>Clostridiaceae</taxon>
        <taxon>Clostridium</taxon>
    </lineage>
</organism>
<dbReference type="RefSeq" id="WP_053342555.1">
    <property type="nucleotide sequence ID" value="NZ_LFPA01000153.1"/>
</dbReference>
<dbReference type="GO" id="GO:0008757">
    <property type="term" value="F:S-adenosylmethionine-dependent methyltransferase activity"/>
    <property type="evidence" value="ECO:0007669"/>
    <property type="project" value="InterPro"/>
</dbReference>
<sequence length="256" mass="28879">MKVLEHNRKAWDKEVSNGNVWTIPVTSEEVANAKNGEYKLVLTPTKSVPKEWIGDIKNKKVLCLASGGGQQGPIFAALGAEVTVLDNCNGQLEKDRMVAERDNLTINLEQGDMRDLSRFENESFDFIFHPVSNAFVDNIDVVWKECYRVLRKGGVLIAGFGNPIIYIFDLYKWENEKKLEVAYSIPYSDLEQLAKEQLEERINNNYTIEFGHTLESQIGGQIEAGFAITGFYEDNAGGDLLDKYIDTFIATRAIKL</sequence>
<name>A0A0L9Y6G6_CLOBO</name>
<feature type="domain" description="Methyltransferase type 11" evidence="1">
    <location>
        <begin position="62"/>
        <end position="157"/>
    </location>
</feature>
<accession>A0A0L9Y6G6</accession>
<dbReference type="InterPro" id="IPR013216">
    <property type="entry name" value="Methyltransf_11"/>
</dbReference>
<dbReference type="CDD" id="cd02440">
    <property type="entry name" value="AdoMet_MTases"/>
    <property type="match status" value="1"/>
</dbReference>
<dbReference type="Gene3D" id="3.40.50.150">
    <property type="entry name" value="Vaccinia Virus protein VP39"/>
    <property type="match status" value="1"/>
</dbReference>
<dbReference type="SUPFAM" id="SSF53335">
    <property type="entry name" value="S-adenosyl-L-methionine-dependent methyltransferases"/>
    <property type="match status" value="1"/>
</dbReference>
<dbReference type="AlphaFoldDB" id="A0A0L9Y6G6"/>
<comment type="caution">
    <text evidence="2">The sequence shown here is derived from an EMBL/GenBank/DDBJ whole genome shotgun (WGS) entry which is preliminary data.</text>
</comment>
<evidence type="ECO:0000313" key="2">
    <source>
        <dbReference type="EMBL" id="NFF88863.1"/>
    </source>
</evidence>
<dbReference type="OrthoDB" id="9772751at2"/>
<dbReference type="GO" id="GO:0032259">
    <property type="term" value="P:methylation"/>
    <property type="evidence" value="ECO:0007669"/>
    <property type="project" value="UniProtKB-KW"/>
</dbReference>
<reference evidence="4 5" key="1">
    <citation type="submission" date="2019-04" db="EMBL/GenBank/DDBJ databases">
        <title>Genome sequencing of Clostridium botulinum Groups I-IV and Clostridium butyricum.</title>
        <authorList>
            <person name="Brunt J."/>
            <person name="Van Vliet A.H.M."/>
            <person name="Stringer S.C."/>
            <person name="Carter A.T."/>
            <person name="Peck M.W."/>
        </authorList>
    </citation>
    <scope>NUCLEOTIDE SEQUENCE [LARGE SCALE GENOMIC DNA]</scope>
    <source>
        <strain evidence="2 5">1605</strain>
        <strain evidence="3 4">CB-K-33E</strain>
    </source>
</reference>
<dbReference type="Pfam" id="PF08241">
    <property type="entry name" value="Methyltransf_11"/>
    <property type="match status" value="1"/>
</dbReference>
<dbReference type="Proteomes" id="UP000473681">
    <property type="component" value="Unassembled WGS sequence"/>
</dbReference>
<dbReference type="Proteomes" id="UP000476820">
    <property type="component" value="Unassembled WGS sequence"/>
</dbReference>
<protein>
    <submittedName>
        <fullName evidence="2">Class I SAM-dependent methyltransferase</fullName>
    </submittedName>
</protein>
<dbReference type="EMBL" id="SWVK01000024">
    <property type="protein sequence ID" value="NFN36471.1"/>
    <property type="molecule type" value="Genomic_DNA"/>
</dbReference>
<evidence type="ECO:0000259" key="1">
    <source>
        <dbReference type="Pfam" id="PF08241"/>
    </source>
</evidence>